<comment type="caution">
    <text evidence="10">Lacks conserved residue(s) required for the propagation of feature annotation.</text>
</comment>
<feature type="region of interest" description="Interaction with substrate tRNA" evidence="10">
    <location>
        <begin position="165"/>
        <end position="169"/>
    </location>
</feature>
<evidence type="ECO:0000256" key="9">
    <source>
        <dbReference type="ARBA" id="ARBA00049563"/>
    </source>
</evidence>
<feature type="region of interest" description="Interaction with substrate tRNA" evidence="10">
    <location>
        <begin position="262"/>
        <end position="267"/>
    </location>
</feature>
<evidence type="ECO:0000256" key="7">
    <source>
        <dbReference type="ARBA" id="ARBA00022840"/>
    </source>
</evidence>
<evidence type="ECO:0000313" key="15">
    <source>
        <dbReference type="Proteomes" id="UP000601597"/>
    </source>
</evidence>
<evidence type="ECO:0000313" key="14">
    <source>
        <dbReference type="EMBL" id="GGY75653.1"/>
    </source>
</evidence>
<comment type="subunit">
    <text evidence="10">Monomer.</text>
</comment>
<keyword evidence="8 10" id="KW-0460">Magnesium</keyword>
<evidence type="ECO:0000256" key="5">
    <source>
        <dbReference type="ARBA" id="ARBA00022694"/>
    </source>
</evidence>
<feature type="binding site" evidence="10">
    <location>
        <begin position="16"/>
        <end position="23"/>
    </location>
    <ligand>
        <name>ATP</name>
        <dbReference type="ChEBI" id="CHEBI:30616"/>
    </ligand>
</feature>
<gene>
    <name evidence="10 14" type="primary">miaA</name>
    <name evidence="14" type="ORF">GCM10007071_23660</name>
</gene>
<accession>A0ABQ3B539</accession>
<reference evidence="15" key="1">
    <citation type="journal article" date="2019" name="Int. J. Syst. Evol. Microbiol.">
        <title>The Global Catalogue of Microorganisms (GCM) 10K type strain sequencing project: providing services to taxonomists for standard genome sequencing and annotation.</title>
        <authorList>
            <consortium name="The Broad Institute Genomics Platform"/>
            <consortium name="The Broad Institute Genome Sequencing Center for Infectious Disease"/>
            <person name="Wu L."/>
            <person name="Ma J."/>
        </authorList>
    </citation>
    <scope>NUCLEOTIDE SEQUENCE [LARGE SCALE GENOMIC DNA]</scope>
    <source>
        <strain evidence="15">KCTC 22280</strain>
    </source>
</reference>
<evidence type="ECO:0000256" key="11">
    <source>
        <dbReference type="RuleBase" id="RU003783"/>
    </source>
</evidence>
<dbReference type="Pfam" id="PF01715">
    <property type="entry name" value="IPPT"/>
    <property type="match status" value="1"/>
</dbReference>
<evidence type="ECO:0000256" key="12">
    <source>
        <dbReference type="RuleBase" id="RU003784"/>
    </source>
</evidence>
<dbReference type="HAMAP" id="MF_00185">
    <property type="entry name" value="IPP_trans"/>
    <property type="match status" value="1"/>
</dbReference>
<dbReference type="Gene3D" id="3.40.50.300">
    <property type="entry name" value="P-loop containing nucleotide triphosphate hydrolases"/>
    <property type="match status" value="1"/>
</dbReference>
<comment type="catalytic activity">
    <reaction evidence="9 10 11">
        <text>adenosine(37) in tRNA + dimethylallyl diphosphate = N(6)-dimethylallyladenosine(37) in tRNA + diphosphate</text>
        <dbReference type="Rhea" id="RHEA:26482"/>
        <dbReference type="Rhea" id="RHEA-COMP:10162"/>
        <dbReference type="Rhea" id="RHEA-COMP:10375"/>
        <dbReference type="ChEBI" id="CHEBI:33019"/>
        <dbReference type="ChEBI" id="CHEBI:57623"/>
        <dbReference type="ChEBI" id="CHEBI:74411"/>
        <dbReference type="ChEBI" id="CHEBI:74415"/>
        <dbReference type="EC" id="2.5.1.75"/>
    </reaction>
</comment>
<dbReference type="EC" id="2.5.1.75" evidence="10"/>
<comment type="function">
    <text evidence="2 10 12">Catalyzes the transfer of a dimethylallyl group onto the adenine at position 37 in tRNAs that read codons beginning with uridine, leading to the formation of N6-(dimethylallyl)adenosine (i(6)A).</text>
</comment>
<evidence type="ECO:0000256" key="13">
    <source>
        <dbReference type="RuleBase" id="RU003785"/>
    </source>
</evidence>
<comment type="similarity">
    <text evidence="3 10 13">Belongs to the IPP transferase family.</text>
</comment>
<dbReference type="EMBL" id="BMXV01000005">
    <property type="protein sequence ID" value="GGY75653.1"/>
    <property type="molecule type" value="Genomic_DNA"/>
</dbReference>
<dbReference type="NCBIfam" id="TIGR00174">
    <property type="entry name" value="miaA"/>
    <property type="match status" value="1"/>
</dbReference>
<evidence type="ECO:0000256" key="4">
    <source>
        <dbReference type="ARBA" id="ARBA00022679"/>
    </source>
</evidence>
<sequence>MAGTEGQLPLAILLMGPTASGKTDLAIELCQRLPCDIISVDSAMIYRGMDIGTAKPSAEELAKAPHRLIDICDPAETYSAADFRRDALHEMAKIARAGRIPLLVGGTMMYYKALLQGMGDLPPADPAVRRRLEAEAAELGHDELHRRLSSVDPVAAGLIHANNRQRLLRALEVFELTGRPISSFWRDEENIKDYPYSTKWQADDDHQLPYTVAQFALSPVQRHQLHERIGVRFRAMLEQGFVDEVRGLMARGDLSPDMPSMRCVGYRQVWSWLAGEGDYTDMVDKGIAATRQLAKRQLTWLRKWRNVTWLDTGAGQNTAIALKKIESRSTLSSGSRRSL</sequence>
<keyword evidence="5 10" id="KW-0819">tRNA processing</keyword>
<dbReference type="RefSeq" id="WP_189576667.1">
    <property type="nucleotide sequence ID" value="NZ_BMXV01000005.1"/>
</dbReference>
<dbReference type="Proteomes" id="UP000601597">
    <property type="component" value="Unassembled WGS sequence"/>
</dbReference>
<keyword evidence="4 10" id="KW-0808">Transferase</keyword>
<name>A0ABQ3B539_9GAMM</name>
<proteinExistence type="inferred from homology"/>
<evidence type="ECO:0000256" key="8">
    <source>
        <dbReference type="ARBA" id="ARBA00022842"/>
    </source>
</evidence>
<dbReference type="PANTHER" id="PTHR11088:SF60">
    <property type="entry name" value="TRNA DIMETHYLALLYLTRANSFERASE"/>
    <property type="match status" value="1"/>
</dbReference>
<dbReference type="SUPFAM" id="SSF52540">
    <property type="entry name" value="P-loop containing nucleoside triphosphate hydrolases"/>
    <property type="match status" value="1"/>
</dbReference>
<feature type="binding site" evidence="10">
    <location>
        <begin position="18"/>
        <end position="23"/>
    </location>
    <ligand>
        <name>substrate</name>
    </ligand>
</feature>
<organism evidence="14 15">
    <name type="scientific">Marinobacter zhanjiangensis</name>
    <dbReference type="NCBI Taxonomy" id="578215"/>
    <lineage>
        <taxon>Bacteria</taxon>
        <taxon>Pseudomonadati</taxon>
        <taxon>Pseudomonadota</taxon>
        <taxon>Gammaproteobacteria</taxon>
        <taxon>Pseudomonadales</taxon>
        <taxon>Marinobacteraceae</taxon>
        <taxon>Marinobacter</taxon>
    </lineage>
</organism>
<dbReference type="PANTHER" id="PTHR11088">
    <property type="entry name" value="TRNA DIMETHYLALLYLTRANSFERASE"/>
    <property type="match status" value="1"/>
</dbReference>
<feature type="site" description="Interaction with substrate tRNA" evidence="10">
    <location>
        <position position="107"/>
    </location>
</feature>
<evidence type="ECO:0000256" key="2">
    <source>
        <dbReference type="ARBA" id="ARBA00003213"/>
    </source>
</evidence>
<dbReference type="InterPro" id="IPR039657">
    <property type="entry name" value="Dimethylallyltransferase"/>
</dbReference>
<dbReference type="Gene3D" id="1.10.20.140">
    <property type="match status" value="1"/>
</dbReference>
<feature type="region of interest" description="Interaction with substrate tRNA" evidence="10">
    <location>
        <begin position="41"/>
        <end position="44"/>
    </location>
</feature>
<dbReference type="InterPro" id="IPR027417">
    <property type="entry name" value="P-loop_NTPase"/>
</dbReference>
<evidence type="ECO:0000256" key="10">
    <source>
        <dbReference type="HAMAP-Rule" id="MF_00185"/>
    </source>
</evidence>
<feature type="site" description="Interaction with substrate tRNA" evidence="10">
    <location>
        <position position="129"/>
    </location>
</feature>
<comment type="caution">
    <text evidence="14">The sequence shown here is derived from an EMBL/GenBank/DDBJ whole genome shotgun (WGS) entry which is preliminary data.</text>
</comment>
<evidence type="ECO:0000256" key="1">
    <source>
        <dbReference type="ARBA" id="ARBA00001946"/>
    </source>
</evidence>
<dbReference type="InterPro" id="IPR018022">
    <property type="entry name" value="IPT"/>
</dbReference>
<keyword evidence="15" id="KW-1185">Reference proteome</keyword>
<protein>
    <recommendedName>
        <fullName evidence="10">tRNA dimethylallyltransferase</fullName>
        <ecNumber evidence="10">2.5.1.75</ecNumber>
    </recommendedName>
    <alternativeName>
        <fullName evidence="10">Dimethylallyl diphosphate:tRNA dimethylallyltransferase</fullName>
        <shortName evidence="10">DMAPP:tRNA dimethylallyltransferase</shortName>
        <shortName evidence="10">DMATase</shortName>
    </alternativeName>
    <alternativeName>
        <fullName evidence="10">Isopentenyl-diphosphate:tRNA isopentenyltransferase</fullName>
        <shortName evidence="10">IPP transferase</shortName>
        <shortName evidence="10">IPPT</shortName>
        <shortName evidence="10">IPTase</shortName>
    </alternativeName>
</protein>
<comment type="cofactor">
    <cofactor evidence="1 10">
        <name>Mg(2+)</name>
        <dbReference type="ChEBI" id="CHEBI:18420"/>
    </cofactor>
</comment>
<keyword evidence="6 10" id="KW-0547">Nucleotide-binding</keyword>
<keyword evidence="7 10" id="KW-0067">ATP-binding</keyword>
<evidence type="ECO:0000256" key="6">
    <source>
        <dbReference type="ARBA" id="ARBA00022741"/>
    </source>
</evidence>
<evidence type="ECO:0000256" key="3">
    <source>
        <dbReference type="ARBA" id="ARBA00005842"/>
    </source>
</evidence>